<dbReference type="AlphaFoldDB" id="A0A081R8T9"/>
<dbReference type="Pfam" id="PF01796">
    <property type="entry name" value="OB_ChsH2_C"/>
    <property type="match status" value="1"/>
</dbReference>
<dbReference type="CDD" id="cd00827">
    <property type="entry name" value="init_cond_enzymes"/>
    <property type="match status" value="1"/>
</dbReference>
<sequence>MPGIKSFGAYVPRRRLQRDAVYQANRWFAPGLKGLAKGERAIANWDEDSVTMAVEAARDCLRDHSSAEVATVLLASTSLPFADRQNAGIVKEALNLSDAVGTLDCGGSQKAGTTMLIQAFHAAAAGPVLALASEKRRARPASEDELVNGDAAAGLLLTAEDGIARLIGTHSVSVDFIDHFRPSGAEFDYGWESRWIREEGHGKLAHEAVAGVLEANEVAAGDISRFIAAIPGKGAAASLAKKAGIRAEAVVDDLSAVLGHAGTAQPLLLLAHALESAGPGEKLLVVGFGQGADAILLETTPAIADRRSSGGVSASLARSCPESNYMKYLAFAGHLQLELGKRAEFEQKPVLTALYRNRKAVMALVGGRCTRTGTIQFPRSEISVNQNDAAVGTQEDYPLADRPAKILTFTADNLTYTPDPPGYYGMIEFEGGGRMMAEFTDADPEAIEVGAPMRMMFRVKDRDQRSGFIKYFWKAVPAAGSN</sequence>
<dbReference type="InterPro" id="IPR002878">
    <property type="entry name" value="ChsH2_C"/>
</dbReference>
<gene>
    <name evidence="4" type="ORF">BV95_04115</name>
</gene>
<organism evidence="4 5">
    <name type="scientific">Sphingobium chlorophenolicum</name>
    <dbReference type="NCBI Taxonomy" id="46429"/>
    <lineage>
        <taxon>Bacteria</taxon>
        <taxon>Pseudomonadati</taxon>
        <taxon>Pseudomonadota</taxon>
        <taxon>Alphaproteobacteria</taxon>
        <taxon>Sphingomonadales</taxon>
        <taxon>Sphingomonadaceae</taxon>
        <taxon>Sphingobium</taxon>
    </lineage>
</organism>
<dbReference type="InterPro" id="IPR013747">
    <property type="entry name" value="ACP_syn_III_C"/>
</dbReference>
<dbReference type="GO" id="GO:0016746">
    <property type="term" value="F:acyltransferase activity"/>
    <property type="evidence" value="ECO:0007669"/>
    <property type="project" value="UniProtKB-KW"/>
</dbReference>
<dbReference type="InterPro" id="IPR012340">
    <property type="entry name" value="NA-bd_OB-fold"/>
</dbReference>
<dbReference type="EMBL" id="JFHR01000074">
    <property type="protein sequence ID" value="KEQ51612.1"/>
    <property type="molecule type" value="Genomic_DNA"/>
</dbReference>
<dbReference type="InterPro" id="IPR016039">
    <property type="entry name" value="Thiolase-like"/>
</dbReference>
<feature type="domain" description="Beta-ketoacyl-[acyl-carrier-protein] synthase III C-terminal" evidence="3">
    <location>
        <begin position="213"/>
        <end position="292"/>
    </location>
</feature>
<evidence type="ECO:0000313" key="4">
    <source>
        <dbReference type="EMBL" id="KEQ51612.1"/>
    </source>
</evidence>
<name>A0A081R8T9_SPHCR</name>
<dbReference type="Pfam" id="PF08541">
    <property type="entry name" value="ACP_syn_III_C"/>
    <property type="match status" value="1"/>
</dbReference>
<dbReference type="Proteomes" id="UP000028411">
    <property type="component" value="Unassembled WGS sequence"/>
</dbReference>
<keyword evidence="1" id="KW-0808">Transferase</keyword>
<dbReference type="OrthoDB" id="8771453at2"/>
<dbReference type="PATRIC" id="fig|46429.4.peg.4101"/>
<evidence type="ECO:0008006" key="6">
    <source>
        <dbReference type="Google" id="ProtNLM"/>
    </source>
</evidence>
<evidence type="ECO:0000256" key="1">
    <source>
        <dbReference type="ARBA" id="ARBA00022679"/>
    </source>
</evidence>
<dbReference type="SUPFAM" id="SSF53901">
    <property type="entry name" value="Thiolase-like"/>
    <property type="match status" value="2"/>
</dbReference>
<dbReference type="Gene3D" id="3.40.47.10">
    <property type="match status" value="2"/>
</dbReference>
<evidence type="ECO:0000259" key="3">
    <source>
        <dbReference type="Pfam" id="PF08541"/>
    </source>
</evidence>
<evidence type="ECO:0000259" key="2">
    <source>
        <dbReference type="Pfam" id="PF01796"/>
    </source>
</evidence>
<reference evidence="4 5" key="1">
    <citation type="submission" date="2014-02" db="EMBL/GenBank/DDBJ databases">
        <title>Whole genome sequence of Sphingobium chlorophenolicum NBRC 16172.</title>
        <authorList>
            <person name="Gan H.M."/>
            <person name="Gan H.Y."/>
            <person name="Chew T.H."/>
            <person name="Savka M.A."/>
        </authorList>
    </citation>
    <scope>NUCLEOTIDE SEQUENCE [LARGE SCALE GENOMIC DNA]</scope>
    <source>
        <strain evidence="4 5">NBRC 16172</strain>
    </source>
</reference>
<protein>
    <recommendedName>
        <fullName evidence="6">3-hydroxy-3-methylglutaryl CoA synthase</fullName>
    </recommendedName>
</protein>
<proteinExistence type="predicted"/>
<accession>A0A081R8T9</accession>
<dbReference type="eggNOG" id="COG1545">
    <property type="taxonomic scope" value="Bacteria"/>
</dbReference>
<dbReference type="SUPFAM" id="SSF50249">
    <property type="entry name" value="Nucleic acid-binding proteins"/>
    <property type="match status" value="1"/>
</dbReference>
<comment type="caution">
    <text evidence="4">The sequence shown here is derived from an EMBL/GenBank/DDBJ whole genome shotgun (WGS) entry which is preliminary data.</text>
</comment>
<dbReference type="RefSeq" id="WP_037456526.1">
    <property type="nucleotide sequence ID" value="NZ_JFHR01000074.1"/>
</dbReference>
<feature type="domain" description="ChsH2 C-terminal OB-fold" evidence="2">
    <location>
        <begin position="403"/>
        <end position="458"/>
    </location>
</feature>
<evidence type="ECO:0000313" key="5">
    <source>
        <dbReference type="Proteomes" id="UP000028411"/>
    </source>
</evidence>
<dbReference type="eggNOG" id="COG3425">
    <property type="taxonomic scope" value="Bacteria"/>
</dbReference>